<evidence type="ECO:0000256" key="2">
    <source>
        <dbReference type="ARBA" id="ARBA00022833"/>
    </source>
</evidence>
<dbReference type="PANTHER" id="PTHR36150:SF1">
    <property type="entry name" value="DNA GYRASE INHIBITOR YACG"/>
    <property type="match status" value="1"/>
</dbReference>
<feature type="binding site" evidence="3">
    <location>
        <position position="11"/>
    </location>
    <ligand>
        <name>Zn(2+)</name>
        <dbReference type="ChEBI" id="CHEBI:29105"/>
    </ligand>
</feature>
<dbReference type="GO" id="GO:0008657">
    <property type="term" value="F:DNA topoisomerase type II (double strand cut, ATP-hydrolyzing) inhibitor activity"/>
    <property type="evidence" value="ECO:0007669"/>
    <property type="project" value="UniProtKB-UniRule"/>
</dbReference>
<dbReference type="AlphaFoldDB" id="A0A5B2V9R2"/>
<comment type="caution">
    <text evidence="4">The sequence shown here is derived from an EMBL/GenBank/DDBJ whole genome shotgun (WGS) entry which is preliminary data.</text>
</comment>
<accession>A0A5B2V9R2</accession>
<keyword evidence="1 3" id="KW-0479">Metal-binding</keyword>
<sequence length="62" mass="6697">MSETPFVPRPCPICSKPSTEAARPFCSTRCANVDLQHWLTGAYALPAEEEDNIDEEGDGDGA</sequence>
<evidence type="ECO:0000256" key="3">
    <source>
        <dbReference type="HAMAP-Rule" id="MF_00649"/>
    </source>
</evidence>
<dbReference type="RefSeq" id="WP_149819352.1">
    <property type="nucleotide sequence ID" value="NZ_VUOA01000028.1"/>
</dbReference>
<feature type="binding site" evidence="3">
    <location>
        <position position="30"/>
    </location>
    <ligand>
        <name>Zn(2+)</name>
        <dbReference type="ChEBI" id="CHEBI:29105"/>
    </ligand>
</feature>
<dbReference type="SUPFAM" id="SSF57716">
    <property type="entry name" value="Glucocorticoid receptor-like (DNA-binding domain)"/>
    <property type="match status" value="1"/>
</dbReference>
<reference evidence="4 5" key="2">
    <citation type="submission" date="2019-09" db="EMBL/GenBank/DDBJ databases">
        <authorList>
            <person name="Jin C."/>
        </authorList>
    </citation>
    <scope>NUCLEOTIDE SEQUENCE [LARGE SCALE GENOMIC DNA]</scope>
    <source>
        <strain evidence="4 5">BN140002</strain>
    </source>
</reference>
<comment type="subunit">
    <text evidence="3">Interacts with GyrB.</text>
</comment>
<dbReference type="HAMAP" id="MF_00649">
    <property type="entry name" value="DNA_gyrase_inhibitor_YacG"/>
    <property type="match status" value="1"/>
</dbReference>
<dbReference type="EMBL" id="VUOA01000028">
    <property type="protein sequence ID" value="KAA2236233.1"/>
    <property type="molecule type" value="Genomic_DNA"/>
</dbReference>
<protein>
    <recommendedName>
        <fullName evidence="3">DNA gyrase inhibitor YacG</fullName>
    </recommendedName>
</protein>
<evidence type="ECO:0000313" key="4">
    <source>
        <dbReference type="EMBL" id="KAA2236233.1"/>
    </source>
</evidence>
<evidence type="ECO:0000256" key="1">
    <source>
        <dbReference type="ARBA" id="ARBA00022723"/>
    </source>
</evidence>
<dbReference type="InterPro" id="IPR005584">
    <property type="entry name" value="DNA_gyrase_inhibitor_YacG"/>
</dbReference>
<feature type="binding site" evidence="3">
    <location>
        <position position="14"/>
    </location>
    <ligand>
        <name>Zn(2+)</name>
        <dbReference type="ChEBI" id="CHEBI:29105"/>
    </ligand>
</feature>
<gene>
    <name evidence="3 4" type="primary">yacG</name>
    <name evidence="4" type="ORF">F0L46_16110</name>
</gene>
<comment type="function">
    <text evidence="3">Inhibits all the catalytic activities of DNA gyrase by preventing its interaction with DNA. Acts by binding directly to the C-terminal domain of GyrB, which probably disrupts DNA binding by the gyrase.</text>
</comment>
<organism evidence="4 5">
    <name type="scientific">Salinarimonas soli</name>
    <dbReference type="NCBI Taxonomy" id="1638099"/>
    <lineage>
        <taxon>Bacteria</taxon>
        <taxon>Pseudomonadati</taxon>
        <taxon>Pseudomonadota</taxon>
        <taxon>Alphaproteobacteria</taxon>
        <taxon>Hyphomicrobiales</taxon>
        <taxon>Salinarimonadaceae</taxon>
        <taxon>Salinarimonas</taxon>
    </lineage>
</organism>
<dbReference type="GO" id="GO:0006355">
    <property type="term" value="P:regulation of DNA-templated transcription"/>
    <property type="evidence" value="ECO:0007669"/>
    <property type="project" value="InterPro"/>
</dbReference>
<keyword evidence="5" id="KW-1185">Reference proteome</keyword>
<dbReference type="OrthoDB" id="9809663at2"/>
<name>A0A5B2V9R2_9HYPH</name>
<feature type="binding site" evidence="3">
    <location>
        <position position="26"/>
    </location>
    <ligand>
        <name>Zn(2+)</name>
        <dbReference type="ChEBI" id="CHEBI:29105"/>
    </ligand>
</feature>
<reference evidence="4 5" key="1">
    <citation type="submission" date="2019-09" db="EMBL/GenBank/DDBJ databases">
        <title>Salinarimonas rosea gen. nov., sp. nov., a new member of the a-2 subgroup of the Proteobacteria.</title>
        <authorList>
            <person name="Liu J."/>
        </authorList>
    </citation>
    <scope>NUCLEOTIDE SEQUENCE [LARGE SCALE GENOMIC DNA]</scope>
    <source>
        <strain evidence="4 5">BN140002</strain>
    </source>
</reference>
<dbReference type="PANTHER" id="PTHR36150">
    <property type="entry name" value="DNA GYRASE INHIBITOR YACG"/>
    <property type="match status" value="1"/>
</dbReference>
<comment type="cofactor">
    <cofactor evidence="3">
        <name>Zn(2+)</name>
        <dbReference type="ChEBI" id="CHEBI:29105"/>
    </cofactor>
    <text evidence="3">Binds 1 zinc ion.</text>
</comment>
<dbReference type="Gene3D" id="3.30.50.10">
    <property type="entry name" value="Erythroid Transcription Factor GATA-1, subunit A"/>
    <property type="match status" value="1"/>
</dbReference>
<keyword evidence="2 3" id="KW-0862">Zinc</keyword>
<dbReference type="GO" id="GO:0008270">
    <property type="term" value="F:zinc ion binding"/>
    <property type="evidence" value="ECO:0007669"/>
    <property type="project" value="UniProtKB-UniRule"/>
</dbReference>
<proteinExistence type="inferred from homology"/>
<dbReference type="Proteomes" id="UP000323142">
    <property type="component" value="Unassembled WGS sequence"/>
</dbReference>
<dbReference type="Pfam" id="PF03884">
    <property type="entry name" value="YacG"/>
    <property type="match status" value="1"/>
</dbReference>
<evidence type="ECO:0000313" key="5">
    <source>
        <dbReference type="Proteomes" id="UP000323142"/>
    </source>
</evidence>
<comment type="similarity">
    <text evidence="3">Belongs to the DNA gyrase inhibitor YacG family.</text>
</comment>
<dbReference type="InterPro" id="IPR013088">
    <property type="entry name" value="Znf_NHR/GATA"/>
</dbReference>